<dbReference type="EMBL" id="WWEO01000045">
    <property type="protein sequence ID" value="NCD72492.1"/>
    <property type="molecule type" value="Genomic_DNA"/>
</dbReference>
<dbReference type="Pfam" id="PF01223">
    <property type="entry name" value="Endonuclease_NS"/>
    <property type="match status" value="1"/>
</dbReference>
<evidence type="ECO:0000256" key="5">
    <source>
        <dbReference type="ARBA" id="ARBA00022759"/>
    </source>
</evidence>
<evidence type="ECO:0000256" key="7">
    <source>
        <dbReference type="ARBA" id="ARBA00022842"/>
    </source>
</evidence>
<dbReference type="Gene3D" id="3.40.570.10">
    <property type="entry name" value="Extracellular Endonuclease, subunit A"/>
    <property type="match status" value="1"/>
</dbReference>
<evidence type="ECO:0000313" key="13">
    <source>
        <dbReference type="Proteomes" id="UP000638732"/>
    </source>
</evidence>
<reference evidence="12" key="1">
    <citation type="submission" date="2020-01" db="EMBL/GenBank/DDBJ databases">
        <authorList>
            <person name="Seo Y.L."/>
        </authorList>
    </citation>
    <scope>NUCLEOTIDE SEQUENCE</scope>
    <source>
        <strain evidence="12">R11</strain>
    </source>
</reference>
<dbReference type="Pfam" id="PF13149">
    <property type="entry name" value="Mfa_like_1"/>
    <property type="match status" value="1"/>
</dbReference>
<keyword evidence="13" id="KW-1185">Reference proteome</keyword>
<dbReference type="InterPro" id="IPR020821">
    <property type="entry name" value="ENPP1-3/EXOG-like_nuc-like"/>
</dbReference>
<gene>
    <name evidence="12" type="ORF">GSY63_24210</name>
</gene>
<evidence type="ECO:0000256" key="3">
    <source>
        <dbReference type="ARBA" id="ARBA00022722"/>
    </source>
</evidence>
<dbReference type="PANTHER" id="PTHR13966:SF5">
    <property type="entry name" value="ENDONUCLEASE G, MITOCHONDRIAL"/>
    <property type="match status" value="1"/>
</dbReference>
<dbReference type="InterPro" id="IPR044929">
    <property type="entry name" value="DNA/RNA_non-sp_Endonuclease_sf"/>
</dbReference>
<dbReference type="GO" id="GO:0003676">
    <property type="term" value="F:nucleic acid binding"/>
    <property type="evidence" value="ECO:0007669"/>
    <property type="project" value="InterPro"/>
</dbReference>
<dbReference type="Proteomes" id="UP000638732">
    <property type="component" value="Unassembled WGS sequence"/>
</dbReference>
<evidence type="ECO:0000256" key="2">
    <source>
        <dbReference type="ARBA" id="ARBA00010052"/>
    </source>
</evidence>
<dbReference type="CDD" id="cd13120">
    <property type="entry name" value="BF2867_like_N"/>
    <property type="match status" value="1"/>
</dbReference>
<dbReference type="AlphaFoldDB" id="A0A965ZLY8"/>
<dbReference type="PROSITE" id="PS01070">
    <property type="entry name" value="NUCLEASE_NON_SPEC"/>
    <property type="match status" value="1"/>
</dbReference>
<feature type="domain" description="ENPP1-3/EXOG-like endonuclease/phosphodiesterase" evidence="10">
    <location>
        <begin position="340"/>
        <end position="536"/>
    </location>
</feature>
<keyword evidence="6" id="KW-0378">Hydrolase</keyword>
<dbReference type="PANTHER" id="PTHR13966">
    <property type="entry name" value="ENDONUCLEASE RELATED"/>
    <property type="match status" value="1"/>
</dbReference>
<evidence type="ECO:0000259" key="10">
    <source>
        <dbReference type="SMART" id="SM00477"/>
    </source>
</evidence>
<dbReference type="GO" id="GO:0004519">
    <property type="term" value="F:endonuclease activity"/>
    <property type="evidence" value="ECO:0007669"/>
    <property type="project" value="UniProtKB-KW"/>
</dbReference>
<dbReference type="InterPro" id="IPR044925">
    <property type="entry name" value="His-Me_finger_sf"/>
</dbReference>
<dbReference type="InterPro" id="IPR040255">
    <property type="entry name" value="Non-specific_endonuclease"/>
</dbReference>
<evidence type="ECO:0000259" key="11">
    <source>
        <dbReference type="SMART" id="SM00892"/>
    </source>
</evidence>
<evidence type="ECO:0000256" key="8">
    <source>
        <dbReference type="PIRSR" id="PIRSR640255-1"/>
    </source>
</evidence>
<evidence type="ECO:0000313" key="12">
    <source>
        <dbReference type="EMBL" id="NCD72492.1"/>
    </source>
</evidence>
<dbReference type="GO" id="GO:0046872">
    <property type="term" value="F:metal ion binding"/>
    <property type="evidence" value="ECO:0007669"/>
    <property type="project" value="UniProtKB-KW"/>
</dbReference>
<dbReference type="CDD" id="cd13121">
    <property type="entry name" value="BF2867_like_C"/>
    <property type="match status" value="1"/>
</dbReference>
<protein>
    <submittedName>
        <fullName evidence="12">Endonuclease</fullName>
    </submittedName>
</protein>
<dbReference type="GO" id="GO:0016787">
    <property type="term" value="F:hydrolase activity"/>
    <property type="evidence" value="ECO:0007669"/>
    <property type="project" value="UniProtKB-KW"/>
</dbReference>
<proteinExistence type="inferred from homology"/>
<feature type="binding site" evidence="9">
    <location>
        <position position="432"/>
    </location>
    <ligand>
        <name>Mg(2+)</name>
        <dbReference type="ChEBI" id="CHEBI:18420"/>
        <note>catalytic</note>
    </ligand>
</feature>
<dbReference type="InterPro" id="IPR025049">
    <property type="entry name" value="Mfa-like_1"/>
</dbReference>
<sequence>MRIRNLQFAFLVVMVVLASCRKDNTRDVLNPKGTEVRFSSSINGEIKTKAVGNTWEANDAIGVFEKRGTGLTNILATNKSYTTTGDGAFQASATDQTIYYPEDGSQVDFIAYYPYKQTLSGTTYPVDLTNQTSQPAIDLMYASAAGLSKTSSNAQLVFSHQLSKIEITVTKGQGVTDLSGLTTSISGQKTTASFDLATGTLSGQAQVANILAKTGVTGSTMLAEAIVLPTTDATGTKVVFTIGSRTFTWTMPDGTAFEAGKKYAYNVELKGSSTGTSDVAATLKATVTNWVDVPSGAYSLDQQDVVANPPTASAYMETPLITTDENKVYVFHTVPGQASVRNYAMLFDKKYKMAYWVAYPLVASYVGSSGRTDAWQFDPSIAQADQVDLSSSFGNGYDRGHQIPSADRTASADLNQTTFYYSNMTAQISSMNQGIWANLENQVRTWMAKGDTLYVVTGASIKSSTDATITYAKGAAIPKYYYKALALKKGDSYYTIGFKIDNAIIPSTVTYNNFRVSVSDLEKETGFNLFPKLSEDIKGNIDNTIWN</sequence>
<dbReference type="InterPro" id="IPR018524">
    <property type="entry name" value="DNA/RNA_endonuclease_AS"/>
</dbReference>
<dbReference type="SMART" id="SM00477">
    <property type="entry name" value="NUC"/>
    <property type="match status" value="1"/>
</dbReference>
<keyword evidence="4 9" id="KW-0479">Metal-binding</keyword>
<feature type="active site" description="Proton acceptor" evidence="8">
    <location>
        <position position="401"/>
    </location>
</feature>
<keyword evidence="7" id="KW-0460">Magnesium</keyword>
<accession>A0A965ZLY8</accession>
<comment type="caution">
    <text evidence="12">The sequence shown here is derived from an EMBL/GenBank/DDBJ whole genome shotgun (WGS) entry which is preliminary data.</text>
</comment>
<dbReference type="InterPro" id="IPR042278">
    <property type="entry name" value="Mfa-like_1_N"/>
</dbReference>
<keyword evidence="3" id="KW-0540">Nuclease</keyword>
<evidence type="ECO:0000256" key="4">
    <source>
        <dbReference type="ARBA" id="ARBA00022723"/>
    </source>
</evidence>
<dbReference type="SMART" id="SM00892">
    <property type="entry name" value="Endonuclease_NS"/>
    <property type="match status" value="1"/>
</dbReference>
<feature type="domain" description="DNA/RNA non-specific endonuclease/pyrophosphatase/phosphodiesterase" evidence="11">
    <location>
        <begin position="339"/>
        <end position="536"/>
    </location>
</feature>
<dbReference type="Gene3D" id="2.60.40.2630">
    <property type="match status" value="1"/>
</dbReference>
<comment type="cofactor">
    <cofactor evidence="1">
        <name>Mg(2+)</name>
        <dbReference type="ChEBI" id="CHEBI:18420"/>
    </cofactor>
</comment>
<dbReference type="InterPro" id="IPR001604">
    <property type="entry name" value="Endo_G_ENPP1-like_dom"/>
</dbReference>
<dbReference type="RefSeq" id="WP_166588433.1">
    <property type="nucleotide sequence ID" value="NZ_WWEO01000045.1"/>
</dbReference>
<name>A0A965ZLY8_9SPHI</name>
<dbReference type="PROSITE" id="PS51257">
    <property type="entry name" value="PROKAR_LIPOPROTEIN"/>
    <property type="match status" value="1"/>
</dbReference>
<dbReference type="SUPFAM" id="SSF54060">
    <property type="entry name" value="His-Me finger endonucleases"/>
    <property type="match status" value="1"/>
</dbReference>
<reference evidence="12" key="2">
    <citation type="submission" date="2020-10" db="EMBL/GenBank/DDBJ databases">
        <title>Mucilaginibacter sp. nov., isolated from soil.</title>
        <authorList>
            <person name="Jeon C.O."/>
        </authorList>
    </citation>
    <scope>NUCLEOTIDE SEQUENCE</scope>
    <source>
        <strain evidence="12">R11</strain>
    </source>
</reference>
<keyword evidence="5 12" id="KW-0255">Endonuclease</keyword>
<organism evidence="12 13">
    <name type="scientific">Mucilaginibacter agri</name>
    <dbReference type="NCBI Taxonomy" id="2695265"/>
    <lineage>
        <taxon>Bacteria</taxon>
        <taxon>Pseudomonadati</taxon>
        <taxon>Bacteroidota</taxon>
        <taxon>Sphingobacteriia</taxon>
        <taxon>Sphingobacteriales</taxon>
        <taxon>Sphingobacteriaceae</taxon>
        <taxon>Mucilaginibacter</taxon>
    </lineage>
</organism>
<dbReference type="Gene3D" id="2.60.40.2620">
    <property type="entry name" value="Fimbrillin-like"/>
    <property type="match status" value="1"/>
</dbReference>
<evidence type="ECO:0000256" key="9">
    <source>
        <dbReference type="PIRSR" id="PIRSR640255-2"/>
    </source>
</evidence>
<evidence type="ECO:0000256" key="6">
    <source>
        <dbReference type="ARBA" id="ARBA00022801"/>
    </source>
</evidence>
<evidence type="ECO:0000256" key="1">
    <source>
        <dbReference type="ARBA" id="ARBA00001946"/>
    </source>
</evidence>
<comment type="similarity">
    <text evidence="2">Belongs to the DNA/RNA non-specific endonuclease family.</text>
</comment>